<name>A0A8S5L747_9CAUD</name>
<feature type="domain" description="Helicase ATP-binding" evidence="1">
    <location>
        <begin position="12"/>
        <end position="156"/>
    </location>
</feature>
<dbReference type="InterPro" id="IPR027417">
    <property type="entry name" value="P-loop_NTPase"/>
</dbReference>
<evidence type="ECO:0000259" key="1">
    <source>
        <dbReference type="PROSITE" id="PS51192"/>
    </source>
</evidence>
<evidence type="ECO:0000313" key="2">
    <source>
        <dbReference type="EMBL" id="DAD65779.1"/>
    </source>
</evidence>
<dbReference type="PROSITE" id="PS51192">
    <property type="entry name" value="HELICASE_ATP_BIND_1"/>
    <property type="match status" value="1"/>
</dbReference>
<dbReference type="GO" id="GO:0005524">
    <property type="term" value="F:ATP binding"/>
    <property type="evidence" value="ECO:0007669"/>
    <property type="project" value="InterPro"/>
</dbReference>
<dbReference type="Pfam" id="PF04851">
    <property type="entry name" value="ResIII"/>
    <property type="match status" value="1"/>
</dbReference>
<dbReference type="InterPro" id="IPR006935">
    <property type="entry name" value="Helicase/UvrB_N"/>
</dbReference>
<protein>
    <submittedName>
        <fullName evidence="2">Chromatin remodeling complex ATPase</fullName>
    </submittedName>
</protein>
<dbReference type="Gene3D" id="3.40.50.300">
    <property type="entry name" value="P-loop containing nucleotide triphosphate hydrolases"/>
    <property type="match status" value="2"/>
</dbReference>
<dbReference type="InterPro" id="IPR014001">
    <property type="entry name" value="Helicase_ATP-bd"/>
</dbReference>
<dbReference type="GO" id="GO:0003677">
    <property type="term" value="F:DNA binding"/>
    <property type="evidence" value="ECO:0007669"/>
    <property type="project" value="InterPro"/>
</dbReference>
<reference evidence="2" key="1">
    <citation type="journal article" date="2021" name="Proc. Natl. Acad. Sci. U.S.A.">
        <title>A Catalog of Tens of Thousands of Viruses from Human Metagenomes Reveals Hidden Associations with Chronic Diseases.</title>
        <authorList>
            <person name="Tisza M.J."/>
            <person name="Buck C.B."/>
        </authorList>
    </citation>
    <scope>NUCLEOTIDE SEQUENCE</scope>
    <source>
        <strain evidence="2">Ctt4r3</strain>
    </source>
</reference>
<proteinExistence type="predicted"/>
<sequence length="491" mass="56192">MDKNERQEISCNKWRDAKGKGTLNLIMRFGKTRVAAMIVGKLVKANPNRTIMAIAPNAETTKNLVNNLTEFCDKEQWINIMSSNTLINHVNKLKIEKKLPIKVDLLILDEVHKLLQGETLKAIKNVEYKFILCLTGSTLNKTQLEILNDLGAPVIDKITEIEAVSQGWISNSIEYNLAIELDEHDKIRYDKYSELIHETLEMFAGLHKIINNEFKDKVFDSEFGLVISAFTGYNYKNKNGYSTFIKPTIIRNMIASLMGWSRDMPLNNDYNKKINSLWNPDNIFERAKKFKDFVRQRNDILIHNRPKINAVISILKRNSVPTICFNESIAMVTDLADYFSKDGIPFHSAIESRYVINPETGVPYTYKNGEPKKLGKASLKKLAIEGIKSGIYKYLFTAQSLNEGLTIENIEQVITTGGSCNSNTHGQRVARGKTYNYMNPNKTCIIINLYIDDFKIGDKEVKSRDKQKLIQRQRDSENVPIWVTDISEIFE</sequence>
<dbReference type="GO" id="GO:0016787">
    <property type="term" value="F:hydrolase activity"/>
    <property type="evidence" value="ECO:0007669"/>
    <property type="project" value="InterPro"/>
</dbReference>
<accession>A0A8S5L747</accession>
<dbReference type="EMBL" id="BK014649">
    <property type="protein sequence ID" value="DAD65779.1"/>
    <property type="molecule type" value="Genomic_DNA"/>
</dbReference>
<dbReference type="SUPFAM" id="SSF52540">
    <property type="entry name" value="P-loop containing nucleoside triphosphate hydrolases"/>
    <property type="match status" value="1"/>
</dbReference>
<organism evidence="2">
    <name type="scientific">CrAss-like virus sp. ctt4r3</name>
    <dbReference type="NCBI Taxonomy" id="2823619"/>
    <lineage>
        <taxon>Viruses</taxon>
        <taxon>Duplodnaviria</taxon>
        <taxon>Heunggongvirae</taxon>
        <taxon>Uroviricota</taxon>
        <taxon>Caudoviricetes</taxon>
        <taxon>Crassvirales</taxon>
    </lineage>
</organism>